<keyword evidence="10" id="KW-1185">Reference proteome</keyword>
<dbReference type="GO" id="GO:0005886">
    <property type="term" value="C:plasma membrane"/>
    <property type="evidence" value="ECO:0007669"/>
    <property type="project" value="UniProtKB-SubCell"/>
</dbReference>
<keyword evidence="4 7" id="KW-0812">Transmembrane</keyword>
<dbReference type="RefSeq" id="WP_090599353.1">
    <property type="nucleotide sequence ID" value="NZ_FNCS01000022.1"/>
</dbReference>
<dbReference type="AlphaFoldDB" id="A0A1G7ZSX2"/>
<feature type="transmembrane region" description="Helical" evidence="7">
    <location>
        <begin position="68"/>
        <end position="87"/>
    </location>
</feature>
<dbReference type="PANTHER" id="PTHR30151:SF20">
    <property type="entry name" value="ABC TRANSPORTER PERMEASE PROTEIN HI_0355-RELATED"/>
    <property type="match status" value="1"/>
</dbReference>
<evidence type="ECO:0000256" key="1">
    <source>
        <dbReference type="ARBA" id="ARBA00004651"/>
    </source>
</evidence>
<evidence type="ECO:0000256" key="7">
    <source>
        <dbReference type="RuleBase" id="RU363032"/>
    </source>
</evidence>
<evidence type="ECO:0000259" key="8">
    <source>
        <dbReference type="PROSITE" id="PS50928"/>
    </source>
</evidence>
<feature type="domain" description="ABC transmembrane type-1" evidence="8">
    <location>
        <begin position="61"/>
        <end position="241"/>
    </location>
</feature>
<comment type="subcellular location">
    <subcellularLocation>
        <location evidence="1 7">Cell membrane</location>
        <topology evidence="1 7">Multi-pass membrane protein</topology>
    </subcellularLocation>
</comment>
<reference evidence="9 10" key="1">
    <citation type="submission" date="2016-10" db="EMBL/GenBank/DDBJ databases">
        <authorList>
            <person name="de Groot N.N."/>
        </authorList>
    </citation>
    <scope>NUCLEOTIDE SEQUENCE [LARGE SCALE GENOMIC DNA]</scope>
    <source>
        <strain evidence="9 10">CGMCC 1.10267</strain>
    </source>
</reference>
<accession>A0A1G7ZSX2</accession>
<dbReference type="EMBL" id="FNCS01000022">
    <property type="protein sequence ID" value="SDH11778.1"/>
    <property type="molecule type" value="Genomic_DNA"/>
</dbReference>
<dbReference type="OrthoDB" id="9786495at2"/>
<evidence type="ECO:0000256" key="2">
    <source>
        <dbReference type="ARBA" id="ARBA00022448"/>
    </source>
</evidence>
<dbReference type="GO" id="GO:0055085">
    <property type="term" value="P:transmembrane transport"/>
    <property type="evidence" value="ECO:0007669"/>
    <property type="project" value="InterPro"/>
</dbReference>
<evidence type="ECO:0000256" key="6">
    <source>
        <dbReference type="ARBA" id="ARBA00023136"/>
    </source>
</evidence>
<evidence type="ECO:0000256" key="5">
    <source>
        <dbReference type="ARBA" id="ARBA00022989"/>
    </source>
</evidence>
<protein>
    <submittedName>
        <fullName evidence="9">Putative hydroxymethylpyrimidine transport system permease protein</fullName>
    </submittedName>
</protein>
<dbReference type="InterPro" id="IPR000515">
    <property type="entry name" value="MetI-like"/>
</dbReference>
<keyword evidence="6 7" id="KW-0472">Membrane</keyword>
<dbReference type="STRING" id="440168.SAMN04487974_12241"/>
<feature type="transmembrane region" description="Helical" evidence="7">
    <location>
        <begin position="12"/>
        <end position="32"/>
    </location>
</feature>
<feature type="transmembrane region" description="Helical" evidence="7">
    <location>
        <begin position="218"/>
        <end position="241"/>
    </location>
</feature>
<organism evidence="9 10">
    <name type="scientific">Pelagibacterium luteolum</name>
    <dbReference type="NCBI Taxonomy" id="440168"/>
    <lineage>
        <taxon>Bacteria</taxon>
        <taxon>Pseudomonadati</taxon>
        <taxon>Pseudomonadota</taxon>
        <taxon>Alphaproteobacteria</taxon>
        <taxon>Hyphomicrobiales</taxon>
        <taxon>Devosiaceae</taxon>
        <taxon>Pelagibacterium</taxon>
    </lineage>
</organism>
<dbReference type="PANTHER" id="PTHR30151">
    <property type="entry name" value="ALKANE SULFONATE ABC TRANSPORTER-RELATED, MEMBRANE SUBUNIT"/>
    <property type="match status" value="1"/>
</dbReference>
<evidence type="ECO:0000313" key="9">
    <source>
        <dbReference type="EMBL" id="SDH11778.1"/>
    </source>
</evidence>
<feature type="transmembrane region" description="Helical" evidence="7">
    <location>
        <begin position="175"/>
        <end position="198"/>
    </location>
</feature>
<dbReference type="PROSITE" id="PS50928">
    <property type="entry name" value="ABC_TM1"/>
    <property type="match status" value="1"/>
</dbReference>
<keyword evidence="2 7" id="KW-0813">Transport</keyword>
<dbReference type="Proteomes" id="UP000199495">
    <property type="component" value="Unassembled WGS sequence"/>
</dbReference>
<comment type="similarity">
    <text evidence="7">Belongs to the binding-protein-dependent transport system permease family.</text>
</comment>
<evidence type="ECO:0000313" key="10">
    <source>
        <dbReference type="Proteomes" id="UP000199495"/>
    </source>
</evidence>
<dbReference type="InterPro" id="IPR035906">
    <property type="entry name" value="MetI-like_sf"/>
</dbReference>
<dbReference type="CDD" id="cd06261">
    <property type="entry name" value="TM_PBP2"/>
    <property type="match status" value="1"/>
</dbReference>
<feature type="transmembrane region" description="Helical" evidence="7">
    <location>
        <begin position="99"/>
        <end position="121"/>
    </location>
</feature>
<gene>
    <name evidence="9" type="ORF">SAMN04487974_12241</name>
</gene>
<keyword evidence="5 7" id="KW-1133">Transmembrane helix</keyword>
<dbReference type="Gene3D" id="1.10.3720.10">
    <property type="entry name" value="MetI-like"/>
    <property type="match status" value="1"/>
</dbReference>
<sequence length="265" mass="28178">MKAARQGALSTTLRLAGVTVLMLGLWQALVALTDTPAFILPGPLRVVEALWTHHALITHHALVTMTEVLIGLVMGASLGAATAIVLAASRGARALLRPVLVFSQAVPVFALAPILTLWFGYGLESKIAMALLIIYFPVTSAFFDGLMRTPGEWLEMASVMGATPARVLTRIRIPAALPALASGLRLAAVYAPIGAIIGEWVGASQGLGYLMLFANGRAMADLMFAALVVLAFLTLVLHAVVDKAAHWLVEHQTQSPDSKVRRIVF</sequence>
<dbReference type="SUPFAM" id="SSF161098">
    <property type="entry name" value="MetI-like"/>
    <property type="match status" value="1"/>
</dbReference>
<keyword evidence="3" id="KW-1003">Cell membrane</keyword>
<proteinExistence type="inferred from homology"/>
<name>A0A1G7ZSX2_9HYPH</name>
<evidence type="ECO:0000256" key="3">
    <source>
        <dbReference type="ARBA" id="ARBA00022475"/>
    </source>
</evidence>
<dbReference type="Pfam" id="PF00528">
    <property type="entry name" value="BPD_transp_1"/>
    <property type="match status" value="1"/>
</dbReference>
<evidence type="ECO:0000256" key="4">
    <source>
        <dbReference type="ARBA" id="ARBA00022692"/>
    </source>
</evidence>
<feature type="transmembrane region" description="Helical" evidence="7">
    <location>
        <begin position="127"/>
        <end position="146"/>
    </location>
</feature>